<name>A0A0F9P0J9_9ZZZZ</name>
<evidence type="ECO:0000313" key="1">
    <source>
        <dbReference type="EMBL" id="KKN17887.1"/>
    </source>
</evidence>
<reference evidence="1" key="1">
    <citation type="journal article" date="2015" name="Nature">
        <title>Complex archaea that bridge the gap between prokaryotes and eukaryotes.</title>
        <authorList>
            <person name="Spang A."/>
            <person name="Saw J.H."/>
            <person name="Jorgensen S.L."/>
            <person name="Zaremba-Niedzwiedzka K."/>
            <person name="Martijn J."/>
            <person name="Lind A.E."/>
            <person name="van Eijk R."/>
            <person name="Schleper C."/>
            <person name="Guy L."/>
            <person name="Ettema T.J."/>
        </authorList>
    </citation>
    <scope>NUCLEOTIDE SEQUENCE</scope>
</reference>
<dbReference type="GO" id="GO:0005829">
    <property type="term" value="C:cytosol"/>
    <property type="evidence" value="ECO:0007669"/>
    <property type="project" value="TreeGrafter"/>
</dbReference>
<dbReference type="PIRSF" id="PIRSF029826">
    <property type="entry name" value="UCP029826_pph"/>
    <property type="match status" value="1"/>
</dbReference>
<dbReference type="InterPro" id="IPR025984">
    <property type="entry name" value="DCTPP"/>
</dbReference>
<dbReference type="SUPFAM" id="SSF101386">
    <property type="entry name" value="all-alpha NTP pyrophosphatases"/>
    <property type="match status" value="1"/>
</dbReference>
<protein>
    <recommendedName>
        <fullName evidence="2">NTP pyrophosphohydrolase MazG putative catalytic core domain-containing protein</fullName>
    </recommendedName>
</protein>
<dbReference type="InterPro" id="IPR052555">
    <property type="entry name" value="dCTP_Pyrophosphatase"/>
</dbReference>
<dbReference type="Gene3D" id="1.10.287.1080">
    <property type="entry name" value="MazG-like"/>
    <property type="match status" value="1"/>
</dbReference>
<sequence length="124" mass="14774">MIEILDNNDLNTPVSFFKKEVENFVEKRHWTKYHTPKNLVQALNCEAGELSQLLLFKDYKKEEIWNDENLITNISDEIADVFIYIISLVNALDLDLSQAFMKKMEKNKKKYSIKEFNDGIYYKR</sequence>
<comment type="caution">
    <text evidence="1">The sequence shown here is derived from an EMBL/GenBank/DDBJ whole genome shotgun (WGS) entry which is preliminary data.</text>
</comment>
<proteinExistence type="predicted"/>
<dbReference type="Pfam" id="PF12643">
    <property type="entry name" value="MazG-like"/>
    <property type="match status" value="1"/>
</dbReference>
<dbReference type="AlphaFoldDB" id="A0A0F9P0J9"/>
<dbReference type="GO" id="GO:0042262">
    <property type="term" value="P:DNA protection"/>
    <property type="evidence" value="ECO:0007669"/>
    <property type="project" value="TreeGrafter"/>
</dbReference>
<organism evidence="1">
    <name type="scientific">marine sediment metagenome</name>
    <dbReference type="NCBI Taxonomy" id="412755"/>
    <lineage>
        <taxon>unclassified sequences</taxon>
        <taxon>metagenomes</taxon>
        <taxon>ecological metagenomes</taxon>
    </lineage>
</organism>
<accession>A0A0F9P0J9</accession>
<dbReference type="EMBL" id="LAZR01003479">
    <property type="protein sequence ID" value="KKN17887.1"/>
    <property type="molecule type" value="Genomic_DNA"/>
</dbReference>
<dbReference type="PANTHER" id="PTHR46523">
    <property type="entry name" value="DCTP PYROPHOSPHATASE 1"/>
    <property type="match status" value="1"/>
</dbReference>
<evidence type="ECO:0008006" key="2">
    <source>
        <dbReference type="Google" id="ProtNLM"/>
    </source>
</evidence>
<dbReference type="GO" id="GO:0047840">
    <property type="term" value="F:dCTP diphosphatase activity"/>
    <property type="evidence" value="ECO:0007669"/>
    <property type="project" value="TreeGrafter"/>
</dbReference>
<dbReference type="GO" id="GO:0006253">
    <property type="term" value="P:dCTP catabolic process"/>
    <property type="evidence" value="ECO:0007669"/>
    <property type="project" value="TreeGrafter"/>
</dbReference>
<dbReference type="PANTHER" id="PTHR46523:SF1">
    <property type="entry name" value="DCTP PYROPHOSPHATASE 1"/>
    <property type="match status" value="1"/>
</dbReference>
<gene>
    <name evidence="1" type="ORF">LCGC14_0961260</name>
</gene>